<dbReference type="KEGG" id="serw:FY030_08955"/>
<dbReference type="OrthoDB" id="2570531at2"/>
<reference evidence="2 3" key="1">
    <citation type="submission" date="2019-09" db="EMBL/GenBank/DDBJ databases">
        <title>Serinicoccus pratensis sp. nov., isolated from meadow soil.</title>
        <authorList>
            <person name="Zhang W."/>
        </authorList>
    </citation>
    <scope>NUCLEOTIDE SEQUENCE [LARGE SCALE GENOMIC DNA]</scope>
    <source>
        <strain evidence="2 3">W204</strain>
    </source>
</reference>
<protein>
    <submittedName>
        <fullName evidence="2">Aminoglycoside phosphotransferase family protein</fullName>
    </submittedName>
</protein>
<sequence length="304" mass="32461">MYGVRLAWEELPREVRSWVGEVLGEPVVGAASQPGGFSPGTADRVITASGRRAFVKGVSPAQNPGTPDLHRREAEVLRSLVDVPEVPQLLASYDDGEWVALVVEDVEGRHPQLPWTEEELRASLAALGDLARRPAPATWPALHEELVGEFGALARLRDSGTQGVPPWVAARLDDLVGLCAQTLPRLAGESVAHTDMRADNLLVTPAGTVRVVDWPWASRGAAWADAVMLLVNVRWGGDLDVRPHLPVLHELGAEPEDVLGLIAALGGSFIEAAAKPPAPGLPTLRAFQRKHGQACVALLEELGA</sequence>
<keyword evidence="3" id="KW-1185">Reference proteome</keyword>
<dbReference type="Pfam" id="PF01636">
    <property type="entry name" value="APH"/>
    <property type="match status" value="1"/>
</dbReference>
<gene>
    <name evidence="2" type="ORF">FY030_08955</name>
</gene>
<accession>A0A5J6V674</accession>
<organism evidence="2 3">
    <name type="scientific">Ornithinimicrobium pratense</name>
    <dbReference type="NCBI Taxonomy" id="2593973"/>
    <lineage>
        <taxon>Bacteria</taxon>
        <taxon>Bacillati</taxon>
        <taxon>Actinomycetota</taxon>
        <taxon>Actinomycetes</taxon>
        <taxon>Micrococcales</taxon>
        <taxon>Ornithinimicrobiaceae</taxon>
        <taxon>Ornithinimicrobium</taxon>
    </lineage>
</organism>
<dbReference type="Gene3D" id="3.90.1200.10">
    <property type="match status" value="1"/>
</dbReference>
<name>A0A5J6V674_9MICO</name>
<dbReference type="SUPFAM" id="SSF56112">
    <property type="entry name" value="Protein kinase-like (PK-like)"/>
    <property type="match status" value="1"/>
</dbReference>
<dbReference type="Gene3D" id="3.30.200.20">
    <property type="entry name" value="Phosphorylase Kinase, domain 1"/>
    <property type="match status" value="1"/>
</dbReference>
<proteinExistence type="predicted"/>
<dbReference type="GO" id="GO:0016740">
    <property type="term" value="F:transferase activity"/>
    <property type="evidence" value="ECO:0007669"/>
    <property type="project" value="UniProtKB-KW"/>
</dbReference>
<evidence type="ECO:0000259" key="1">
    <source>
        <dbReference type="Pfam" id="PF01636"/>
    </source>
</evidence>
<dbReference type="Proteomes" id="UP000326546">
    <property type="component" value="Chromosome"/>
</dbReference>
<keyword evidence="2" id="KW-0808">Transferase</keyword>
<dbReference type="InterPro" id="IPR002575">
    <property type="entry name" value="Aminoglycoside_PTrfase"/>
</dbReference>
<dbReference type="AlphaFoldDB" id="A0A5J6V674"/>
<feature type="domain" description="Aminoglycoside phosphotransferase" evidence="1">
    <location>
        <begin position="45"/>
        <end position="254"/>
    </location>
</feature>
<evidence type="ECO:0000313" key="2">
    <source>
        <dbReference type="EMBL" id="QFG68814.1"/>
    </source>
</evidence>
<dbReference type="InterPro" id="IPR011009">
    <property type="entry name" value="Kinase-like_dom_sf"/>
</dbReference>
<dbReference type="EMBL" id="CP044427">
    <property type="protein sequence ID" value="QFG68814.1"/>
    <property type="molecule type" value="Genomic_DNA"/>
</dbReference>
<evidence type="ECO:0000313" key="3">
    <source>
        <dbReference type="Proteomes" id="UP000326546"/>
    </source>
</evidence>